<dbReference type="Proteomes" id="UP000596661">
    <property type="component" value="Chromosome 2"/>
</dbReference>
<proteinExistence type="predicted"/>
<dbReference type="AlphaFoldDB" id="A0A803NWD1"/>
<dbReference type="EnsemblPlants" id="evm.model.02.2097">
    <property type="protein sequence ID" value="cds.evm.model.02.2097"/>
    <property type="gene ID" value="evm.TU.02.2097"/>
</dbReference>
<protein>
    <submittedName>
        <fullName evidence="1">Uncharacterized protein</fullName>
    </submittedName>
</protein>
<accession>A0A803NWD1</accession>
<organism evidence="1 2">
    <name type="scientific">Cannabis sativa</name>
    <name type="common">Hemp</name>
    <name type="synonym">Marijuana</name>
    <dbReference type="NCBI Taxonomy" id="3483"/>
    <lineage>
        <taxon>Eukaryota</taxon>
        <taxon>Viridiplantae</taxon>
        <taxon>Streptophyta</taxon>
        <taxon>Embryophyta</taxon>
        <taxon>Tracheophyta</taxon>
        <taxon>Spermatophyta</taxon>
        <taxon>Magnoliopsida</taxon>
        <taxon>eudicotyledons</taxon>
        <taxon>Gunneridae</taxon>
        <taxon>Pentapetalae</taxon>
        <taxon>rosids</taxon>
        <taxon>fabids</taxon>
        <taxon>Rosales</taxon>
        <taxon>Cannabaceae</taxon>
        <taxon>Cannabis</taxon>
    </lineage>
</organism>
<dbReference type="EMBL" id="UZAU01000233">
    <property type="status" value="NOT_ANNOTATED_CDS"/>
    <property type="molecule type" value="Genomic_DNA"/>
</dbReference>
<name>A0A803NWD1_CANSA</name>
<evidence type="ECO:0000313" key="1">
    <source>
        <dbReference type="EnsemblPlants" id="cds.evm.model.02.2097"/>
    </source>
</evidence>
<reference evidence="1" key="2">
    <citation type="submission" date="2021-03" db="UniProtKB">
        <authorList>
            <consortium name="EnsemblPlants"/>
        </authorList>
    </citation>
    <scope>IDENTIFICATION</scope>
</reference>
<dbReference type="Gramene" id="evm.model.02.2097">
    <property type="protein sequence ID" value="cds.evm.model.02.2097"/>
    <property type="gene ID" value="evm.TU.02.2097"/>
</dbReference>
<sequence>MKVSNEDLSFLRNALYRRPLFIISSVVDEKICKAGAPPVQRRFGNGRFASKILLEDTKEYISYAPKEETKAQDKRPFDLLVIISPKLQKKSNSRSSPLIEGSVEVQITLLNFSVIRR</sequence>
<keyword evidence="2" id="KW-1185">Reference proteome</keyword>
<evidence type="ECO:0000313" key="2">
    <source>
        <dbReference type="Proteomes" id="UP000596661"/>
    </source>
</evidence>
<reference evidence="1" key="1">
    <citation type="submission" date="2018-11" db="EMBL/GenBank/DDBJ databases">
        <authorList>
            <person name="Grassa J C."/>
        </authorList>
    </citation>
    <scope>NUCLEOTIDE SEQUENCE [LARGE SCALE GENOMIC DNA]</scope>
</reference>